<protein>
    <recommendedName>
        <fullName evidence="4">Flagellar assembly protein FliH</fullName>
    </recommendedName>
</protein>
<proteinExistence type="inferred from homology"/>
<evidence type="ECO:0000256" key="1">
    <source>
        <dbReference type="ARBA" id="ARBA00003041"/>
    </source>
</evidence>
<dbReference type="Proteomes" id="UP000252357">
    <property type="component" value="Unassembled WGS sequence"/>
</dbReference>
<keyword evidence="11" id="KW-0282">Flagellum</keyword>
<dbReference type="GO" id="GO:0015031">
    <property type="term" value="P:protein transport"/>
    <property type="evidence" value="ECO:0007669"/>
    <property type="project" value="UniProtKB-KW"/>
</dbReference>
<dbReference type="InterPro" id="IPR000563">
    <property type="entry name" value="Flag_FliH"/>
</dbReference>
<keyword evidence="8" id="KW-0653">Protein transport</keyword>
<dbReference type="GO" id="GO:0009288">
    <property type="term" value="C:bacterial-type flagellum"/>
    <property type="evidence" value="ECO:0007669"/>
    <property type="project" value="InterPro"/>
</dbReference>
<evidence type="ECO:0000256" key="2">
    <source>
        <dbReference type="ARBA" id="ARBA00004496"/>
    </source>
</evidence>
<dbReference type="PRINTS" id="PR01003">
    <property type="entry name" value="FLGFLIH"/>
</dbReference>
<reference evidence="11 12" key="1">
    <citation type="journal article" date="2018" name="Int. J. Syst. Evol. Microbiol.">
        <title>Parvibium lacunae gen. nov., sp. nov., a new member of the family Alcaligenaceae isolated from a freshwater pond.</title>
        <authorList>
            <person name="Chen W.M."/>
            <person name="Xie P.B."/>
            <person name="Hsu M.Y."/>
            <person name="Sheu S.Y."/>
        </authorList>
    </citation>
    <scope>NUCLEOTIDE SEQUENCE [LARGE SCALE GENOMIC DNA]</scope>
    <source>
        <strain evidence="11 12">KMB9</strain>
    </source>
</reference>
<dbReference type="InterPro" id="IPR018035">
    <property type="entry name" value="Flagellar_FliH/T3SS_HrpE"/>
</dbReference>
<dbReference type="GO" id="GO:0044781">
    <property type="term" value="P:bacterial-type flagellum organization"/>
    <property type="evidence" value="ECO:0007669"/>
    <property type="project" value="UniProtKB-KW"/>
</dbReference>
<dbReference type="RefSeq" id="WP_114402400.1">
    <property type="nucleotide sequence ID" value="NZ_QPGB01000002.1"/>
</dbReference>
<dbReference type="Pfam" id="PF02108">
    <property type="entry name" value="FliH"/>
    <property type="match status" value="1"/>
</dbReference>
<comment type="subcellular location">
    <subcellularLocation>
        <location evidence="2">Cytoplasm</location>
    </subcellularLocation>
</comment>
<comment type="similarity">
    <text evidence="3">Belongs to the FliH family.</text>
</comment>
<dbReference type="OrthoDB" id="5296952at2"/>
<comment type="function">
    <text evidence="1">Needed for flagellar regrowth and assembly.</text>
</comment>
<evidence type="ECO:0000256" key="3">
    <source>
        <dbReference type="ARBA" id="ARBA00006602"/>
    </source>
</evidence>
<evidence type="ECO:0000256" key="9">
    <source>
        <dbReference type="ARBA" id="ARBA00023225"/>
    </source>
</evidence>
<dbReference type="PANTHER" id="PTHR34982:SF1">
    <property type="entry name" value="FLAGELLAR ASSEMBLY PROTEIN FLIH"/>
    <property type="match status" value="1"/>
</dbReference>
<keyword evidence="11" id="KW-0966">Cell projection</keyword>
<organism evidence="11 12">
    <name type="scientific">Parvibium lacunae</name>
    <dbReference type="NCBI Taxonomy" id="1888893"/>
    <lineage>
        <taxon>Bacteria</taxon>
        <taxon>Pseudomonadati</taxon>
        <taxon>Pseudomonadota</taxon>
        <taxon>Betaproteobacteria</taxon>
        <taxon>Burkholderiales</taxon>
        <taxon>Alcaligenaceae</taxon>
        <taxon>Parvibium</taxon>
    </lineage>
</organism>
<dbReference type="InterPro" id="IPR051472">
    <property type="entry name" value="T3SS_Stator/FliH"/>
</dbReference>
<dbReference type="AlphaFoldDB" id="A0A368L412"/>
<evidence type="ECO:0000256" key="8">
    <source>
        <dbReference type="ARBA" id="ARBA00022927"/>
    </source>
</evidence>
<name>A0A368L412_9BURK</name>
<feature type="domain" description="Flagellar assembly protein FliH/Type III secretion system HrpE" evidence="10">
    <location>
        <begin position="75"/>
        <end position="200"/>
    </location>
</feature>
<dbReference type="GO" id="GO:0003774">
    <property type="term" value="F:cytoskeletal motor activity"/>
    <property type="evidence" value="ECO:0007669"/>
    <property type="project" value="InterPro"/>
</dbReference>
<evidence type="ECO:0000313" key="11">
    <source>
        <dbReference type="EMBL" id="RCS58318.1"/>
    </source>
</evidence>
<evidence type="ECO:0000313" key="12">
    <source>
        <dbReference type="Proteomes" id="UP000252357"/>
    </source>
</evidence>
<sequence>MADKFNKIISADSGQAVQVWSPKLLHDPAPKPVKQAVRAIDLAELQERALEEARAEGYQQGLQEGYNAGEHWVQQESQRMWNLLTQAEQSLQTLQSNLADSVLDLAIDVAQQILRHALQTDRTVIIPVVREAIDQLVGTGNHPQLFISPQDSELVRREFADELQLDHWKIIEDPRIEPGGCKISTAFGDIDAQVNTRWQRTVAALGKKVAYQAELDIDPPIGGAT</sequence>
<dbReference type="GO" id="GO:0005829">
    <property type="term" value="C:cytosol"/>
    <property type="evidence" value="ECO:0007669"/>
    <property type="project" value="TreeGrafter"/>
</dbReference>
<keyword evidence="12" id="KW-1185">Reference proteome</keyword>
<keyword evidence="6" id="KW-0963">Cytoplasm</keyword>
<evidence type="ECO:0000256" key="7">
    <source>
        <dbReference type="ARBA" id="ARBA00022795"/>
    </source>
</evidence>
<gene>
    <name evidence="11" type="ORF">DU000_05715</name>
</gene>
<evidence type="ECO:0000256" key="5">
    <source>
        <dbReference type="ARBA" id="ARBA00022448"/>
    </source>
</evidence>
<comment type="caution">
    <text evidence="11">The sequence shown here is derived from an EMBL/GenBank/DDBJ whole genome shotgun (WGS) entry which is preliminary data.</text>
</comment>
<keyword evidence="5" id="KW-0813">Transport</keyword>
<keyword evidence="9" id="KW-1006">Bacterial flagellum protein export</keyword>
<dbReference type="GO" id="GO:0071973">
    <property type="term" value="P:bacterial-type flagellum-dependent cell motility"/>
    <property type="evidence" value="ECO:0007669"/>
    <property type="project" value="InterPro"/>
</dbReference>
<dbReference type="EMBL" id="QPGB01000002">
    <property type="protein sequence ID" value="RCS58318.1"/>
    <property type="molecule type" value="Genomic_DNA"/>
</dbReference>
<evidence type="ECO:0000256" key="6">
    <source>
        <dbReference type="ARBA" id="ARBA00022490"/>
    </source>
</evidence>
<keyword evidence="11" id="KW-0969">Cilium</keyword>
<accession>A0A368L412</accession>
<keyword evidence="7" id="KW-1005">Bacterial flagellum biogenesis</keyword>
<evidence type="ECO:0000259" key="10">
    <source>
        <dbReference type="Pfam" id="PF02108"/>
    </source>
</evidence>
<dbReference type="PANTHER" id="PTHR34982">
    <property type="entry name" value="YOP PROTEINS TRANSLOCATION PROTEIN L"/>
    <property type="match status" value="1"/>
</dbReference>
<evidence type="ECO:0000256" key="4">
    <source>
        <dbReference type="ARBA" id="ARBA00016507"/>
    </source>
</evidence>